<feature type="transmembrane region" description="Helical" evidence="6">
    <location>
        <begin position="83"/>
        <end position="105"/>
    </location>
</feature>
<keyword evidence="5 6" id="KW-0472">Membrane</keyword>
<comment type="caution">
    <text evidence="7">The sequence shown here is derived from an EMBL/GenBank/DDBJ whole genome shotgun (WGS) entry which is preliminary data.</text>
</comment>
<evidence type="ECO:0000256" key="2">
    <source>
        <dbReference type="ARBA" id="ARBA00022475"/>
    </source>
</evidence>
<feature type="transmembrane region" description="Helical" evidence="6">
    <location>
        <begin position="221"/>
        <end position="241"/>
    </location>
</feature>
<name>A0ABP6TBY9_9ACTN</name>
<keyword evidence="4 6" id="KW-1133">Transmembrane helix</keyword>
<evidence type="ECO:0000256" key="3">
    <source>
        <dbReference type="ARBA" id="ARBA00022692"/>
    </source>
</evidence>
<feature type="transmembrane region" description="Helical" evidence="6">
    <location>
        <begin position="262"/>
        <end position="287"/>
    </location>
</feature>
<gene>
    <name evidence="7" type="ORF">GCM10020369_83040</name>
</gene>
<accession>A0ABP6TBY9</accession>
<feature type="transmembrane region" description="Helical" evidence="6">
    <location>
        <begin position="54"/>
        <end position="77"/>
    </location>
</feature>
<feature type="transmembrane region" description="Helical" evidence="6">
    <location>
        <begin position="326"/>
        <end position="351"/>
    </location>
</feature>
<evidence type="ECO:0000256" key="4">
    <source>
        <dbReference type="ARBA" id="ARBA00022989"/>
    </source>
</evidence>
<dbReference type="Proteomes" id="UP001501676">
    <property type="component" value="Unassembled WGS sequence"/>
</dbReference>
<keyword evidence="2" id="KW-1003">Cell membrane</keyword>
<feature type="transmembrane region" description="Helical" evidence="6">
    <location>
        <begin position="357"/>
        <end position="379"/>
    </location>
</feature>
<proteinExistence type="predicted"/>
<sequence>MVFWVVAARLYPTEAVGHGNATVSAIALVSGIAQLNLQSVFVRFLPQAGHRTAAFLASGYAGVLTASLLFGSAYLLLGLGSGFGLGSWDPLGFVLAVAVFALFYVQDGVLTTFGRAGSVVTKHVTTSGAKLVLLVALVASGSRLGIAAAWCIPAAIAVVVVTFGIFARLAPTCSGGESRLPGPAQLGSFVAAEYVNNLVGNVVTLIPPVLVLHLSGSVANAYFAVPWLIVITLQTLVWNIMMSFLAQAGRDPDGLPQHLPRTVGLVAAVVAAGTVGLVAFGPTLLLVQGGAFADGGGSLLRIAALSFPFTAVVIVYSALAMLANRLWPVVLVQAVTAAVFLGGAVVLMPVLGLPGVGLAYVGAQALGAVILLPGLVARLRSVTGNTPK</sequence>
<keyword evidence="3 6" id="KW-0812">Transmembrane</keyword>
<keyword evidence="8" id="KW-1185">Reference proteome</keyword>
<evidence type="ECO:0000313" key="8">
    <source>
        <dbReference type="Proteomes" id="UP001501676"/>
    </source>
</evidence>
<evidence type="ECO:0000256" key="1">
    <source>
        <dbReference type="ARBA" id="ARBA00004651"/>
    </source>
</evidence>
<dbReference type="EMBL" id="BAAAYN010000094">
    <property type="protein sequence ID" value="GAA3398741.1"/>
    <property type="molecule type" value="Genomic_DNA"/>
</dbReference>
<dbReference type="PANTHER" id="PTHR30250">
    <property type="entry name" value="PST FAMILY PREDICTED COLANIC ACID TRANSPORTER"/>
    <property type="match status" value="1"/>
</dbReference>
<feature type="transmembrane region" description="Helical" evidence="6">
    <location>
        <begin position="20"/>
        <end position="42"/>
    </location>
</feature>
<protein>
    <recommendedName>
        <fullName evidence="9">Polysaccharide biosynthesis protein</fullName>
    </recommendedName>
</protein>
<evidence type="ECO:0000256" key="5">
    <source>
        <dbReference type="ARBA" id="ARBA00023136"/>
    </source>
</evidence>
<dbReference type="InterPro" id="IPR050833">
    <property type="entry name" value="Poly_Biosynth_Transport"/>
</dbReference>
<evidence type="ECO:0000256" key="6">
    <source>
        <dbReference type="SAM" id="Phobius"/>
    </source>
</evidence>
<feature type="transmembrane region" description="Helical" evidence="6">
    <location>
        <begin position="147"/>
        <end position="170"/>
    </location>
</feature>
<organism evidence="7 8">
    <name type="scientific">Cryptosporangium minutisporangium</name>
    <dbReference type="NCBI Taxonomy" id="113569"/>
    <lineage>
        <taxon>Bacteria</taxon>
        <taxon>Bacillati</taxon>
        <taxon>Actinomycetota</taxon>
        <taxon>Actinomycetes</taxon>
        <taxon>Cryptosporangiales</taxon>
        <taxon>Cryptosporangiaceae</taxon>
        <taxon>Cryptosporangium</taxon>
    </lineage>
</organism>
<comment type="subcellular location">
    <subcellularLocation>
        <location evidence="1">Cell membrane</location>
        <topology evidence="1">Multi-pass membrane protein</topology>
    </subcellularLocation>
</comment>
<reference evidence="8" key="1">
    <citation type="journal article" date="2019" name="Int. J. Syst. Evol. Microbiol.">
        <title>The Global Catalogue of Microorganisms (GCM) 10K type strain sequencing project: providing services to taxonomists for standard genome sequencing and annotation.</title>
        <authorList>
            <consortium name="The Broad Institute Genomics Platform"/>
            <consortium name="The Broad Institute Genome Sequencing Center for Infectious Disease"/>
            <person name="Wu L."/>
            <person name="Ma J."/>
        </authorList>
    </citation>
    <scope>NUCLEOTIDE SEQUENCE [LARGE SCALE GENOMIC DNA]</scope>
    <source>
        <strain evidence="8">JCM 9458</strain>
    </source>
</reference>
<evidence type="ECO:0000313" key="7">
    <source>
        <dbReference type="EMBL" id="GAA3398741.1"/>
    </source>
</evidence>
<feature type="transmembrane region" description="Helical" evidence="6">
    <location>
        <begin position="299"/>
        <end position="319"/>
    </location>
</feature>
<evidence type="ECO:0008006" key="9">
    <source>
        <dbReference type="Google" id="ProtNLM"/>
    </source>
</evidence>
<dbReference type="PANTHER" id="PTHR30250:SF11">
    <property type="entry name" value="O-ANTIGEN TRANSPORTER-RELATED"/>
    <property type="match status" value="1"/>
</dbReference>